<accession>A0A1W2GNL1</accession>
<dbReference type="InterPro" id="IPR045851">
    <property type="entry name" value="AMP-bd_C_sf"/>
</dbReference>
<protein>
    <submittedName>
        <fullName evidence="4">O-succinylbenzoic acid--CoA ligase</fullName>
    </submittedName>
</protein>
<comment type="similarity">
    <text evidence="1">Belongs to the ATP-dependent AMP-binding enzyme family.</text>
</comment>
<dbReference type="InterPro" id="IPR000873">
    <property type="entry name" value="AMP-dep_synth/lig_dom"/>
</dbReference>
<organism evidence="4 5">
    <name type="scientific">Reichenbachiella faecimaris</name>
    <dbReference type="NCBI Taxonomy" id="692418"/>
    <lineage>
        <taxon>Bacteria</taxon>
        <taxon>Pseudomonadati</taxon>
        <taxon>Bacteroidota</taxon>
        <taxon>Cytophagia</taxon>
        <taxon>Cytophagales</taxon>
        <taxon>Reichenbachiellaceae</taxon>
        <taxon>Reichenbachiella</taxon>
    </lineage>
</organism>
<dbReference type="STRING" id="692418.SAMN04488029_3598"/>
<dbReference type="RefSeq" id="WP_084374223.1">
    <property type="nucleotide sequence ID" value="NZ_FWYF01000004.1"/>
</dbReference>
<dbReference type="GO" id="GO:0006631">
    <property type="term" value="P:fatty acid metabolic process"/>
    <property type="evidence" value="ECO:0007669"/>
    <property type="project" value="TreeGrafter"/>
</dbReference>
<evidence type="ECO:0000256" key="1">
    <source>
        <dbReference type="ARBA" id="ARBA00006432"/>
    </source>
</evidence>
<reference evidence="4 5" key="1">
    <citation type="submission" date="2017-04" db="EMBL/GenBank/DDBJ databases">
        <authorList>
            <person name="Afonso C.L."/>
            <person name="Miller P.J."/>
            <person name="Scott M.A."/>
            <person name="Spackman E."/>
            <person name="Goraichik I."/>
            <person name="Dimitrov K.M."/>
            <person name="Suarez D.L."/>
            <person name="Swayne D.E."/>
        </authorList>
    </citation>
    <scope>NUCLEOTIDE SEQUENCE [LARGE SCALE GENOMIC DNA]</scope>
    <source>
        <strain evidence="4 5">DSM 26133</strain>
    </source>
</reference>
<dbReference type="OrthoDB" id="8870348at2"/>
<keyword evidence="5" id="KW-1185">Reference proteome</keyword>
<dbReference type="GO" id="GO:0031956">
    <property type="term" value="F:medium-chain fatty acid-CoA ligase activity"/>
    <property type="evidence" value="ECO:0007669"/>
    <property type="project" value="TreeGrafter"/>
</dbReference>
<dbReference type="Gene3D" id="3.40.50.12780">
    <property type="entry name" value="N-terminal domain of ligase-like"/>
    <property type="match status" value="1"/>
</dbReference>
<evidence type="ECO:0000256" key="2">
    <source>
        <dbReference type="ARBA" id="ARBA00022598"/>
    </source>
</evidence>
<gene>
    <name evidence="4" type="ORF">SAMN04488029_3598</name>
</gene>
<keyword evidence="2 4" id="KW-0436">Ligase</keyword>
<dbReference type="AlphaFoldDB" id="A0A1W2GNL1"/>
<dbReference type="Gene3D" id="3.30.300.30">
    <property type="match status" value="1"/>
</dbReference>
<dbReference type="EMBL" id="FWYF01000004">
    <property type="protein sequence ID" value="SMD38032.1"/>
    <property type="molecule type" value="Genomic_DNA"/>
</dbReference>
<feature type="domain" description="AMP-dependent synthetase/ligase" evidence="3">
    <location>
        <begin position="46"/>
        <end position="194"/>
    </location>
</feature>
<evidence type="ECO:0000313" key="5">
    <source>
        <dbReference type="Proteomes" id="UP000192472"/>
    </source>
</evidence>
<dbReference type="Pfam" id="PF00501">
    <property type="entry name" value="AMP-binding"/>
    <property type="match status" value="1"/>
</dbReference>
<evidence type="ECO:0000313" key="4">
    <source>
        <dbReference type="EMBL" id="SMD38032.1"/>
    </source>
</evidence>
<dbReference type="Proteomes" id="UP000192472">
    <property type="component" value="Unassembled WGS sequence"/>
</dbReference>
<proteinExistence type="inferred from homology"/>
<dbReference type="PANTHER" id="PTHR43201:SF5">
    <property type="entry name" value="MEDIUM-CHAIN ACYL-COA LIGASE ACSF2, MITOCHONDRIAL"/>
    <property type="match status" value="1"/>
</dbReference>
<dbReference type="PANTHER" id="PTHR43201">
    <property type="entry name" value="ACYL-COA SYNTHETASE"/>
    <property type="match status" value="1"/>
</dbReference>
<sequence length="352" mass="39672">MKIVFERSEYHLDRLSELLTKYPNAAKIVDFINHWQQNARTFQFQTSGSTGTSKSIDVSRTQIVASVQATTEFLGLKKNQSALLCLDPSFVASLMMVARCLVNDMNLILQRPSSTPLKEFDYPIDFASFVPVQIYKMIEDGTIGHLAKIQNILIGGAPLSSMAFETLAKIDTNIYATYGMTETVSHVALMPVKGEYKNAQYEVLPGITLNQDAEECLGILGTVTNHEWLQTNDIVKLTDSNKFQWLGRRDHVINSGGIKIHPEQLEKFIEGYIFTDFIISWKPNDQLGSECMIIAESCQVEKKVLDQIQSIVTQNFSKYHAPKSALFIDEFIRTDSGKVKREATRRKALDLS</sequence>
<dbReference type="SUPFAM" id="SSF56801">
    <property type="entry name" value="Acetyl-CoA synthetase-like"/>
    <property type="match status" value="1"/>
</dbReference>
<evidence type="ECO:0000259" key="3">
    <source>
        <dbReference type="Pfam" id="PF00501"/>
    </source>
</evidence>
<name>A0A1W2GNL1_REIFA</name>
<dbReference type="InterPro" id="IPR042099">
    <property type="entry name" value="ANL_N_sf"/>
</dbReference>